<evidence type="ECO:0000256" key="16">
    <source>
        <dbReference type="ARBA" id="ARBA00049902"/>
    </source>
</evidence>
<sequence length="710" mass="78475">MKKSKTKLKRLKKKRKSLIWGSLVLGMLVIAVIVWITRDIPNPSKLSSGDFPESSQVLDRNGKLIYEIYTDKRRQEVELESIPEKLVLATLAIEDAGFYGHFGFDVKGIIRGLYRTIVERRLQGGSTLTQQLVKNALLSPERTLLRKIKEAILTVATELMYSKKEILTMYLNQTPYGGTLWGVKAAARGIFNKEVSGLDLAEVALLAGLPGSPTRYSPFAHPDAAKNRQEMVLARMEELKFITATERQAAVAEKLNYYIKKDKVLAPHFVFYVKEKLIDKYGLKKVTEGGLKVWTTLDLDLQNYVQTQVATEVGKLNKYNVTNGAALVTESKSGQILSMVGSKDYFDSEIEGKYNVVTALRQPGSAIKPLNYAVGIETGKVTAASIFNDAETCFEVENQRSYCPINYGNKYYGLQNLRHALGNSLNIPAVKMLKINGLREFVASASATGISTFSNPDDFGLSLTLGGGEVYMTDMSVAFGALANMGVLQPLTSILKITDKNDKVLEEYKYIPGKRVISSETAFIISKILSDDGARSMVFGSGSMLNIKKHPEVAVKTGTTNDLRDNWTIGYTPDYVAVTWVGNNDNSRMSGVVSGTSGAAPIWNKIMTKLLEDKLIKHFAKPEGVIGATVCNLTGQLPPDEGCDSYYEYFKKEFLPDKKVPLRNTILIDKTTGQPIKKGENNPNAQWQEHAAVGDVTGEWVCLDCPQIND</sequence>
<keyword evidence="14" id="KW-0961">Cell wall biogenesis/degradation</keyword>
<dbReference type="EMBL" id="PEWA01000016">
    <property type="protein sequence ID" value="PIU73625.1"/>
    <property type="molecule type" value="Genomic_DNA"/>
</dbReference>
<comment type="similarity">
    <text evidence="3">In the N-terminal section; belongs to the glycosyltransferase 51 family.</text>
</comment>
<dbReference type="Pfam" id="PF00905">
    <property type="entry name" value="Transpeptidase"/>
    <property type="match status" value="1"/>
</dbReference>
<keyword evidence="8" id="KW-0808">Transferase</keyword>
<keyword evidence="6" id="KW-0645">Protease</keyword>
<dbReference type="InterPro" id="IPR036950">
    <property type="entry name" value="PBP_transglycosylase"/>
</dbReference>
<dbReference type="InterPro" id="IPR012338">
    <property type="entry name" value="Beta-lactam/transpept-like"/>
</dbReference>
<dbReference type="SUPFAM" id="SSF53955">
    <property type="entry name" value="Lysozyme-like"/>
    <property type="match status" value="1"/>
</dbReference>
<accession>A0A2M7ASM4</accession>
<comment type="catalytic activity">
    <reaction evidence="15">
        <text>Preferential cleavage: (Ac)2-L-Lys-D-Ala-|-D-Ala. Also transpeptidation of peptidyl-alanyl moieties that are N-acyl substituents of D-alanine.</text>
        <dbReference type="EC" id="3.4.16.4"/>
    </reaction>
</comment>
<evidence type="ECO:0000256" key="2">
    <source>
        <dbReference type="ARBA" id="ARBA00007090"/>
    </source>
</evidence>
<proteinExistence type="inferred from homology"/>
<dbReference type="PANTHER" id="PTHR32282">
    <property type="entry name" value="BINDING PROTEIN TRANSPEPTIDASE, PUTATIVE-RELATED"/>
    <property type="match status" value="1"/>
</dbReference>
<dbReference type="SUPFAM" id="SSF56601">
    <property type="entry name" value="beta-lactamase/transpeptidase-like"/>
    <property type="match status" value="1"/>
</dbReference>
<dbReference type="GO" id="GO:0009002">
    <property type="term" value="F:serine-type D-Ala-D-Ala carboxypeptidase activity"/>
    <property type="evidence" value="ECO:0007669"/>
    <property type="project" value="UniProtKB-EC"/>
</dbReference>
<dbReference type="FunFam" id="1.10.3810.10:FF:000001">
    <property type="entry name" value="Penicillin-binding protein 1A"/>
    <property type="match status" value="1"/>
</dbReference>
<keyword evidence="17" id="KW-1133">Transmembrane helix</keyword>
<dbReference type="GO" id="GO:0008955">
    <property type="term" value="F:peptidoglycan glycosyltransferase activity"/>
    <property type="evidence" value="ECO:0007669"/>
    <property type="project" value="UniProtKB-EC"/>
</dbReference>
<dbReference type="AlphaFoldDB" id="A0A2M7ASM4"/>
<name>A0A2M7ASM4_9BACT</name>
<dbReference type="Gene3D" id="1.10.3810.10">
    <property type="entry name" value="Biosynthetic peptidoglycan transglycosylase-like"/>
    <property type="match status" value="1"/>
</dbReference>
<gene>
    <name evidence="20" type="ORF">COS78_01380</name>
</gene>
<dbReference type="Gene3D" id="3.40.710.10">
    <property type="entry name" value="DD-peptidase/beta-lactamase superfamily"/>
    <property type="match status" value="1"/>
</dbReference>
<evidence type="ECO:0000256" key="14">
    <source>
        <dbReference type="ARBA" id="ARBA00023316"/>
    </source>
</evidence>
<feature type="domain" description="Glycosyl transferase family 51" evidence="19">
    <location>
        <begin position="62"/>
        <end position="236"/>
    </location>
</feature>
<comment type="subcellular location">
    <subcellularLocation>
        <location evidence="1">Cell membrane</location>
    </subcellularLocation>
</comment>
<evidence type="ECO:0000256" key="10">
    <source>
        <dbReference type="ARBA" id="ARBA00022960"/>
    </source>
</evidence>
<comment type="catalytic activity">
    <reaction evidence="16">
        <text>[GlcNAc-(1-&gt;4)-Mur2Ac(oyl-L-Ala-gamma-D-Glu-L-Lys-D-Ala-D-Ala)](n)-di-trans,octa-cis-undecaprenyl diphosphate + beta-D-GlcNAc-(1-&gt;4)-Mur2Ac(oyl-L-Ala-gamma-D-Glu-L-Lys-D-Ala-D-Ala)-di-trans,octa-cis-undecaprenyl diphosphate = [GlcNAc-(1-&gt;4)-Mur2Ac(oyl-L-Ala-gamma-D-Glu-L-Lys-D-Ala-D-Ala)](n+1)-di-trans,octa-cis-undecaprenyl diphosphate + di-trans,octa-cis-undecaprenyl diphosphate + H(+)</text>
        <dbReference type="Rhea" id="RHEA:23708"/>
        <dbReference type="Rhea" id="RHEA-COMP:9602"/>
        <dbReference type="Rhea" id="RHEA-COMP:9603"/>
        <dbReference type="ChEBI" id="CHEBI:15378"/>
        <dbReference type="ChEBI" id="CHEBI:58405"/>
        <dbReference type="ChEBI" id="CHEBI:60033"/>
        <dbReference type="ChEBI" id="CHEBI:78435"/>
        <dbReference type="EC" id="2.4.99.28"/>
    </reaction>
</comment>
<keyword evidence="4" id="KW-1003">Cell membrane</keyword>
<dbReference type="Proteomes" id="UP000231407">
    <property type="component" value="Unassembled WGS sequence"/>
</dbReference>
<comment type="caution">
    <text evidence="20">The sequence shown here is derived from an EMBL/GenBank/DDBJ whole genome shotgun (WGS) entry which is preliminary data.</text>
</comment>
<evidence type="ECO:0000313" key="21">
    <source>
        <dbReference type="Proteomes" id="UP000231407"/>
    </source>
</evidence>
<dbReference type="InterPro" id="IPR023346">
    <property type="entry name" value="Lysozyme-like_dom_sf"/>
</dbReference>
<keyword evidence="12 17" id="KW-0472">Membrane</keyword>
<evidence type="ECO:0000256" key="11">
    <source>
        <dbReference type="ARBA" id="ARBA00022984"/>
    </source>
</evidence>
<evidence type="ECO:0000313" key="20">
    <source>
        <dbReference type="EMBL" id="PIU73625.1"/>
    </source>
</evidence>
<keyword evidence="7" id="KW-0328">Glycosyltransferase</keyword>
<dbReference type="GO" id="GO:0008360">
    <property type="term" value="P:regulation of cell shape"/>
    <property type="evidence" value="ECO:0007669"/>
    <property type="project" value="UniProtKB-KW"/>
</dbReference>
<reference evidence="21" key="1">
    <citation type="submission" date="2017-09" db="EMBL/GenBank/DDBJ databases">
        <title>Depth-based differentiation of microbial function through sediment-hosted aquifers and enrichment of novel symbionts in the deep terrestrial subsurface.</title>
        <authorList>
            <person name="Probst A.J."/>
            <person name="Ladd B."/>
            <person name="Jarett J.K."/>
            <person name="Geller-Mcgrath D.E."/>
            <person name="Sieber C.M.K."/>
            <person name="Emerson J.B."/>
            <person name="Anantharaman K."/>
            <person name="Thomas B.C."/>
            <person name="Malmstrom R."/>
            <person name="Stieglmeier M."/>
            <person name="Klingl A."/>
            <person name="Woyke T."/>
            <person name="Ryan C.M."/>
            <person name="Banfield J.F."/>
        </authorList>
    </citation>
    <scope>NUCLEOTIDE SEQUENCE [LARGE SCALE GENOMIC DNA]</scope>
</reference>
<dbReference type="GO" id="GO:0009252">
    <property type="term" value="P:peptidoglycan biosynthetic process"/>
    <property type="evidence" value="ECO:0007669"/>
    <property type="project" value="UniProtKB-KW"/>
</dbReference>
<evidence type="ECO:0000256" key="1">
    <source>
        <dbReference type="ARBA" id="ARBA00004236"/>
    </source>
</evidence>
<evidence type="ECO:0000256" key="3">
    <source>
        <dbReference type="ARBA" id="ARBA00007739"/>
    </source>
</evidence>
<dbReference type="GO" id="GO:0008658">
    <property type="term" value="F:penicillin binding"/>
    <property type="evidence" value="ECO:0007669"/>
    <property type="project" value="InterPro"/>
</dbReference>
<organism evidence="20 21">
    <name type="scientific">Candidatus Shapirobacteria bacterium CG06_land_8_20_14_3_00_40_12</name>
    <dbReference type="NCBI Taxonomy" id="1974881"/>
    <lineage>
        <taxon>Bacteria</taxon>
        <taxon>Candidatus Shapironibacteriota</taxon>
    </lineage>
</organism>
<evidence type="ECO:0000256" key="12">
    <source>
        <dbReference type="ARBA" id="ARBA00023136"/>
    </source>
</evidence>
<keyword evidence="10" id="KW-0133">Cell shape</keyword>
<dbReference type="GO" id="GO:0006508">
    <property type="term" value="P:proteolysis"/>
    <property type="evidence" value="ECO:0007669"/>
    <property type="project" value="UniProtKB-KW"/>
</dbReference>
<keyword evidence="9" id="KW-0378">Hydrolase</keyword>
<dbReference type="GO" id="GO:0005886">
    <property type="term" value="C:plasma membrane"/>
    <property type="evidence" value="ECO:0007669"/>
    <property type="project" value="UniProtKB-SubCell"/>
</dbReference>
<dbReference type="InterPro" id="IPR001264">
    <property type="entry name" value="Glyco_trans_51"/>
</dbReference>
<keyword evidence="5" id="KW-0121">Carboxypeptidase</keyword>
<dbReference type="InterPro" id="IPR001460">
    <property type="entry name" value="PCN-bd_Tpept"/>
</dbReference>
<evidence type="ECO:0000256" key="4">
    <source>
        <dbReference type="ARBA" id="ARBA00022475"/>
    </source>
</evidence>
<evidence type="ECO:0000256" key="8">
    <source>
        <dbReference type="ARBA" id="ARBA00022679"/>
    </source>
</evidence>
<dbReference type="InterPro" id="IPR050396">
    <property type="entry name" value="Glycosyltr_51/Transpeptidase"/>
</dbReference>
<comment type="similarity">
    <text evidence="2">In the C-terminal section; belongs to the transpeptidase family.</text>
</comment>
<keyword evidence="13" id="KW-0511">Multifunctional enzyme</keyword>
<dbReference type="PANTHER" id="PTHR32282:SF11">
    <property type="entry name" value="PENICILLIN-BINDING PROTEIN 1B"/>
    <property type="match status" value="1"/>
</dbReference>
<dbReference type="Pfam" id="PF00912">
    <property type="entry name" value="Transgly"/>
    <property type="match status" value="1"/>
</dbReference>
<evidence type="ECO:0000259" key="19">
    <source>
        <dbReference type="Pfam" id="PF00912"/>
    </source>
</evidence>
<keyword evidence="11" id="KW-0573">Peptidoglycan synthesis</keyword>
<evidence type="ECO:0000256" key="15">
    <source>
        <dbReference type="ARBA" id="ARBA00034000"/>
    </source>
</evidence>
<evidence type="ECO:0000256" key="17">
    <source>
        <dbReference type="SAM" id="Phobius"/>
    </source>
</evidence>
<dbReference type="GO" id="GO:0030288">
    <property type="term" value="C:outer membrane-bounded periplasmic space"/>
    <property type="evidence" value="ECO:0007669"/>
    <property type="project" value="TreeGrafter"/>
</dbReference>
<evidence type="ECO:0000259" key="18">
    <source>
        <dbReference type="Pfam" id="PF00905"/>
    </source>
</evidence>
<evidence type="ECO:0000256" key="7">
    <source>
        <dbReference type="ARBA" id="ARBA00022676"/>
    </source>
</evidence>
<evidence type="ECO:0000256" key="5">
    <source>
        <dbReference type="ARBA" id="ARBA00022645"/>
    </source>
</evidence>
<keyword evidence="17" id="KW-0812">Transmembrane</keyword>
<protein>
    <submittedName>
        <fullName evidence="20">Penicillin-binding protein</fullName>
    </submittedName>
</protein>
<dbReference type="GO" id="GO:0071555">
    <property type="term" value="P:cell wall organization"/>
    <property type="evidence" value="ECO:0007669"/>
    <property type="project" value="UniProtKB-KW"/>
</dbReference>
<feature type="transmembrane region" description="Helical" evidence="17">
    <location>
        <begin position="18"/>
        <end position="37"/>
    </location>
</feature>
<evidence type="ECO:0000256" key="6">
    <source>
        <dbReference type="ARBA" id="ARBA00022670"/>
    </source>
</evidence>
<feature type="domain" description="Penicillin-binding protein transpeptidase" evidence="18">
    <location>
        <begin position="324"/>
        <end position="607"/>
    </location>
</feature>
<evidence type="ECO:0000256" key="9">
    <source>
        <dbReference type="ARBA" id="ARBA00022801"/>
    </source>
</evidence>
<evidence type="ECO:0000256" key="13">
    <source>
        <dbReference type="ARBA" id="ARBA00023268"/>
    </source>
</evidence>